<dbReference type="GO" id="GO:0051536">
    <property type="term" value="F:iron-sulfur cluster binding"/>
    <property type="evidence" value="ECO:0007669"/>
    <property type="project" value="UniProtKB-KW"/>
</dbReference>
<dbReference type="PANTHER" id="PTHR36923:SF3">
    <property type="entry name" value="FERREDOXIN"/>
    <property type="match status" value="1"/>
</dbReference>
<keyword evidence="4" id="KW-0408">Iron</keyword>
<dbReference type="PANTHER" id="PTHR36923">
    <property type="entry name" value="FERREDOXIN"/>
    <property type="match status" value="1"/>
</dbReference>
<keyword evidence="8" id="KW-1185">Reference proteome</keyword>
<sequence>MPRIIHDKNKCIGCMACHAICSTFFVPDEDGKVALVKNGVKALYKDGVASIEVDKLDCAEDAANACPTGAIKVEK</sequence>
<evidence type="ECO:0000256" key="3">
    <source>
        <dbReference type="ARBA" id="ARBA00022982"/>
    </source>
</evidence>
<name>Q74N15_NANEQ</name>
<organism evidence="7 8">
    <name type="scientific">Nanoarchaeum equitans (strain Kin4-M)</name>
    <dbReference type="NCBI Taxonomy" id="228908"/>
    <lineage>
        <taxon>Archaea</taxon>
        <taxon>Nanobdellota</taxon>
        <taxon>Candidatus Nanoarchaeia</taxon>
        <taxon>Nanoarchaeales</taxon>
        <taxon>Nanoarchaeaceae</taxon>
        <taxon>Nanoarchaeum</taxon>
    </lineage>
</organism>
<gene>
    <name evidence="7" type="ordered locus">NEQ373</name>
</gene>
<evidence type="ECO:0000256" key="5">
    <source>
        <dbReference type="ARBA" id="ARBA00023014"/>
    </source>
</evidence>
<dbReference type="Pfam" id="PF13459">
    <property type="entry name" value="Fer4_15"/>
    <property type="match status" value="1"/>
</dbReference>
<dbReference type="STRING" id="228908.NEQ373"/>
<evidence type="ECO:0000256" key="1">
    <source>
        <dbReference type="ARBA" id="ARBA00022448"/>
    </source>
</evidence>
<keyword evidence="3" id="KW-0249">Electron transport</keyword>
<dbReference type="AlphaFoldDB" id="Q74N15"/>
<evidence type="ECO:0000256" key="4">
    <source>
        <dbReference type="ARBA" id="ARBA00023004"/>
    </source>
</evidence>
<dbReference type="InterPro" id="IPR017896">
    <property type="entry name" value="4Fe4S_Fe-S-bd"/>
</dbReference>
<evidence type="ECO:0000313" key="8">
    <source>
        <dbReference type="Proteomes" id="UP000000578"/>
    </source>
</evidence>
<dbReference type="BioCyc" id="NEQU228908:GJB6-400-MONOMER"/>
<dbReference type="KEGG" id="neq:NEQ373"/>
<dbReference type="Proteomes" id="UP000000578">
    <property type="component" value="Chromosome"/>
</dbReference>
<dbReference type="HOGENOM" id="CLU_139698_9_1_2"/>
<dbReference type="InterPro" id="IPR051269">
    <property type="entry name" value="Fe-S_cluster_ET"/>
</dbReference>
<dbReference type="SUPFAM" id="SSF54862">
    <property type="entry name" value="4Fe-4S ferredoxins"/>
    <property type="match status" value="1"/>
</dbReference>
<keyword evidence="1" id="KW-0813">Transport</keyword>
<reference evidence="7 8" key="1">
    <citation type="journal article" date="2003" name="Proc. Natl. Acad. Sci. U.S.A.">
        <title>The genome of Nanoarchaeum equitans: insights into early archaeal evolution and derived parasitism.</title>
        <authorList>
            <person name="Waters E."/>
            <person name="Hohn M.J."/>
            <person name="Ahel I."/>
            <person name="Graham D.E."/>
            <person name="Adams M.D."/>
            <person name="Barnstead M."/>
            <person name="Beeson K.Y."/>
            <person name="Bibbs L."/>
            <person name="Bolanos R."/>
            <person name="Keller M."/>
            <person name="Kretz K."/>
            <person name="Lin X."/>
            <person name="Mathur E."/>
            <person name="Ni J."/>
            <person name="Podar M."/>
            <person name="Richardson T."/>
            <person name="Sutton G.G."/>
            <person name="Simon M."/>
            <person name="Soll D."/>
            <person name="Stetter K.O."/>
            <person name="Short J.M."/>
            <person name="Noordewier M."/>
        </authorList>
    </citation>
    <scope>NUCLEOTIDE SEQUENCE [LARGE SCALE GENOMIC DNA]</scope>
    <source>
        <strain evidence="7 8">Kin4-M</strain>
    </source>
</reference>
<dbReference type="GO" id="GO:0046872">
    <property type="term" value="F:metal ion binding"/>
    <property type="evidence" value="ECO:0007669"/>
    <property type="project" value="UniProtKB-KW"/>
</dbReference>
<keyword evidence="5" id="KW-0411">Iron-sulfur</keyword>
<evidence type="ECO:0000313" key="7">
    <source>
        <dbReference type="EMBL" id="AAR39222.1"/>
    </source>
</evidence>
<dbReference type="Gene3D" id="3.30.70.20">
    <property type="match status" value="1"/>
</dbReference>
<evidence type="ECO:0000256" key="2">
    <source>
        <dbReference type="ARBA" id="ARBA00022723"/>
    </source>
</evidence>
<keyword evidence="2" id="KW-0479">Metal-binding</keyword>
<dbReference type="EnsemblBacteria" id="AAR39222">
    <property type="protein sequence ID" value="AAR39222"/>
    <property type="gene ID" value="NEQ373"/>
</dbReference>
<accession>Q74N15</accession>
<dbReference type="EMBL" id="AE017199">
    <property type="protein sequence ID" value="AAR39222.1"/>
    <property type="molecule type" value="Genomic_DNA"/>
</dbReference>
<proteinExistence type="predicted"/>
<feature type="domain" description="4Fe-4S ferredoxin-type" evidence="6">
    <location>
        <begin position="2"/>
        <end position="32"/>
    </location>
</feature>
<dbReference type="PROSITE" id="PS51379">
    <property type="entry name" value="4FE4S_FER_2"/>
    <property type="match status" value="1"/>
</dbReference>
<protein>
    <submittedName>
        <fullName evidence="7">NEQ373</fullName>
    </submittedName>
</protein>
<evidence type="ECO:0000259" key="6">
    <source>
        <dbReference type="PROSITE" id="PS51379"/>
    </source>
</evidence>